<evidence type="ECO:0000259" key="12">
    <source>
        <dbReference type="PROSITE" id="PS50076"/>
    </source>
</evidence>
<feature type="domain" description="J" evidence="12">
    <location>
        <begin position="2464"/>
        <end position="2523"/>
    </location>
</feature>
<keyword evidence="5" id="KW-0934">Plastid</keyword>
<keyword evidence="7" id="KW-0342">GTP-binding</keyword>
<evidence type="ECO:0000256" key="3">
    <source>
        <dbReference type="ARBA" id="ARBA00022741"/>
    </source>
</evidence>
<dbReference type="PROSITE" id="PS50076">
    <property type="entry name" value="DNAJ_2"/>
    <property type="match status" value="1"/>
</dbReference>
<keyword evidence="9" id="KW-0175">Coiled coil</keyword>
<dbReference type="SUPFAM" id="SSF50447">
    <property type="entry name" value="Translation proteins"/>
    <property type="match status" value="1"/>
</dbReference>
<organism evidence="14">
    <name type="scientific">Cladocopium goreaui</name>
    <dbReference type="NCBI Taxonomy" id="2562237"/>
    <lineage>
        <taxon>Eukaryota</taxon>
        <taxon>Sar</taxon>
        <taxon>Alveolata</taxon>
        <taxon>Dinophyceae</taxon>
        <taxon>Suessiales</taxon>
        <taxon>Symbiodiniaceae</taxon>
        <taxon>Cladocopium</taxon>
    </lineage>
</organism>
<dbReference type="Gene3D" id="1.10.287.110">
    <property type="entry name" value="DnaJ domain"/>
    <property type="match status" value="1"/>
</dbReference>
<feature type="compositionally biased region" description="Basic and acidic residues" evidence="10">
    <location>
        <begin position="1601"/>
        <end position="1613"/>
    </location>
</feature>
<dbReference type="InterPro" id="IPR046373">
    <property type="entry name" value="Acyl-CoA_Oxase/DH_mid-dom_sf"/>
</dbReference>
<feature type="compositionally biased region" description="Low complexity" evidence="10">
    <location>
        <begin position="562"/>
        <end position="582"/>
    </location>
</feature>
<feature type="compositionally biased region" description="Basic residues" evidence="10">
    <location>
        <begin position="2711"/>
        <end position="2729"/>
    </location>
</feature>
<feature type="region of interest" description="Disordered" evidence="10">
    <location>
        <begin position="1601"/>
        <end position="1832"/>
    </location>
</feature>
<comment type="caution">
    <text evidence="14">The sequence shown here is derived from an EMBL/GenBank/DDBJ whole genome shotgun (WGS) entry which is preliminary data.</text>
</comment>
<evidence type="ECO:0000256" key="11">
    <source>
        <dbReference type="SAM" id="Phobius"/>
    </source>
</evidence>
<comment type="subcellular location">
    <subcellularLocation>
        <location evidence="1">Plastid</location>
        <location evidence="1">Apicoplast</location>
    </subcellularLocation>
</comment>
<proteinExistence type="inferred from homology"/>
<evidence type="ECO:0000256" key="5">
    <source>
        <dbReference type="ARBA" id="ARBA00022887"/>
    </source>
</evidence>
<dbReference type="Gene3D" id="2.40.110.10">
    <property type="entry name" value="Butyryl-CoA Dehydrogenase, subunit A, domain 2"/>
    <property type="match status" value="1"/>
</dbReference>
<dbReference type="SUPFAM" id="SSF56645">
    <property type="entry name" value="Acyl-CoA dehydrogenase NM domain-like"/>
    <property type="match status" value="1"/>
</dbReference>
<dbReference type="CDD" id="cd06257">
    <property type="entry name" value="DnaJ"/>
    <property type="match status" value="1"/>
</dbReference>
<dbReference type="Pfam" id="PF00009">
    <property type="entry name" value="GTP_EFTU"/>
    <property type="match status" value="1"/>
</dbReference>
<evidence type="ECO:0000256" key="7">
    <source>
        <dbReference type="ARBA" id="ARBA00023134"/>
    </source>
</evidence>
<dbReference type="NCBIfam" id="TIGR00485">
    <property type="entry name" value="EF-Tu"/>
    <property type="match status" value="1"/>
</dbReference>
<dbReference type="SUPFAM" id="SSF52540">
    <property type="entry name" value="P-loop containing nucleoside triphosphate hydrolases"/>
    <property type="match status" value="2"/>
</dbReference>
<feature type="transmembrane region" description="Helical" evidence="11">
    <location>
        <begin position="934"/>
        <end position="955"/>
    </location>
</feature>
<dbReference type="SMART" id="SM00271">
    <property type="entry name" value="DnaJ"/>
    <property type="match status" value="1"/>
</dbReference>
<dbReference type="InterPro" id="IPR009001">
    <property type="entry name" value="Transl_elong_EF1A/Init_IF2_C"/>
</dbReference>
<keyword evidence="11" id="KW-1133">Transmembrane helix</keyword>
<protein>
    <recommendedName>
        <fullName evidence="8">Elongation factor Tu</fullName>
    </recommendedName>
</protein>
<dbReference type="SUPFAM" id="SSF46565">
    <property type="entry name" value="Chaperone J-domain"/>
    <property type="match status" value="1"/>
</dbReference>
<dbReference type="Gene3D" id="1.10.8.60">
    <property type="match status" value="1"/>
</dbReference>
<feature type="transmembrane region" description="Helical" evidence="11">
    <location>
        <begin position="975"/>
        <end position="999"/>
    </location>
</feature>
<dbReference type="PRINTS" id="PR00315">
    <property type="entry name" value="ELONGATNFCT"/>
</dbReference>
<evidence type="ECO:0000256" key="10">
    <source>
        <dbReference type="SAM" id="MobiDB-lite"/>
    </source>
</evidence>
<keyword evidence="17" id="KW-1185">Reference proteome</keyword>
<dbReference type="PROSITE" id="PS00301">
    <property type="entry name" value="G_TR_1"/>
    <property type="match status" value="1"/>
</dbReference>
<dbReference type="NCBIfam" id="NF009373">
    <property type="entry name" value="PRK12736.1"/>
    <property type="match status" value="1"/>
</dbReference>
<feature type="transmembrane region" description="Helical" evidence="11">
    <location>
        <begin position="867"/>
        <end position="893"/>
    </location>
</feature>
<dbReference type="EMBL" id="CAMXCT010006346">
    <property type="protein sequence ID" value="CAI4014448.1"/>
    <property type="molecule type" value="Genomic_DNA"/>
</dbReference>
<dbReference type="Gene3D" id="2.40.30.10">
    <property type="entry name" value="Translation factors"/>
    <property type="match status" value="2"/>
</dbReference>
<dbReference type="GO" id="GO:0005524">
    <property type="term" value="F:ATP binding"/>
    <property type="evidence" value="ECO:0007669"/>
    <property type="project" value="InterPro"/>
</dbReference>
<evidence type="ECO:0000256" key="8">
    <source>
        <dbReference type="RuleBase" id="RU004061"/>
    </source>
</evidence>
<reference evidence="14" key="1">
    <citation type="submission" date="2022-10" db="EMBL/GenBank/DDBJ databases">
        <authorList>
            <person name="Chen Y."/>
            <person name="Dougan E. K."/>
            <person name="Chan C."/>
            <person name="Rhodes N."/>
            <person name="Thang M."/>
        </authorList>
    </citation>
    <scope>NUCLEOTIDE SEQUENCE</scope>
</reference>
<gene>
    <name evidence="14" type="ORF">C1SCF055_LOCUS39351</name>
</gene>
<evidence type="ECO:0000256" key="2">
    <source>
        <dbReference type="ARBA" id="ARBA00007249"/>
    </source>
</evidence>
<feature type="compositionally biased region" description="Basic and acidic residues" evidence="10">
    <location>
        <begin position="1792"/>
        <end position="1812"/>
    </location>
</feature>
<keyword evidence="6" id="KW-0648">Protein biosynthesis</keyword>
<dbReference type="CDD" id="cd03707">
    <property type="entry name" value="EFTU_III"/>
    <property type="match status" value="1"/>
</dbReference>
<sequence length="3558" mass="394568">MWGFLQDAEVSLDSINRGLMLPMSRENWVLKEAPCIIGSPVKNDDRERTAVAAHFIANREACQGSSRPQSRQSLRPRSRPSSTQGCRKPKRTASLSELKESASNRAATWLRNYAAYEQSELLQVALTLDGQRNSLQRMSSAPETLRPSSATNRGHDRRGKVTGAGTNGLQRREYGRLLRKQCPGLRCDTGEERLVRKEERSGWPAPWADAVPPSPGDVGARCSDRNLKRLRKLLQEGPLKLTDLREAPEKFFAAHSVLSEYATQVGPGFGIRFTVQFNLFAGTLIALGNSQQVAALRAMQASGKLGCFCLTEKLAGVNSGLVVNTTCTWDESKQMFLLDCPDAGAFKNWISQGLSADLAVVIANLIVKGKPKGPHGFLMKLRENGQLVSGVTAKDMGDKTIGNDLDNAEISFSKVWLPKDALLDKYAGIQDGEYVQKEKGVSNMDMIGQRLYTGRTVIAGSTLVFARSLYRSAKNYADNKKCWSPQGGMSLSSVPQLAHLYVQTDKDQCGGTDMAESAAESGALIPVPRKEAPEGISLQQDRSADPEDARRPVSRAARALEAGSQQLGGSSSSSAPAPMLPLNTLVGQTWPWPPVPVPRDQAGERRLRARDAFNMQELLFGDALAQRDFSDPSVEDVGQLLSDGTPTLSGWGRGSFRSQLRDLQSLLREVEGREWEDSEVTWLLRLALRKQDGPALLRPSCLRYALLARHGFQSLSFPELQLLALLKVRSEKNSGDSNIVQGVDLRELKRLMEQLNGQIRVMDDEVDSVVQEALLLSGSEIISRGDLMRGLGAWYVNVQRRDSPPEVFLNAWASALLYGKEYHTMLMEKLRLSLPSVLRNLRRQRKVEINDAALLSSPTQRWMERCWGSGLVVALLLGLALPGCLFAWAIYMGAEHGDDACPRDLDGLLTWFGIIGLAFLFVGCADANADHSSWIGLVLRSLLLLFPWVGADWVFHLRAEEQRMCGPTLVFASMWLWTILLILELLSACALCWGAAVFAEHELSLQHLAVRGSMAVTEDNSLRNDKIPDSKLVEMVAVLKVKAIETSISTCFKLKQELGSYALMGGTGFEKLDYLQCCKFAEGDSRILMQKLTRDRLQAFAKSPSGEGKEAEACMKLGMSLKSGGKQAWNDNFELVYGIADMVMERIVNEVRMASSWAGLPASWTGRCKFAAEVLRFQVRAVECDKRFQSQLLESWRRTNNLEAASERVHRRQVCQFFDFLRKPDGDMNMDSGVVPYIEEGFASAEFVEGEMARAAPEIHGKDMPAAGGELSTSKKTAIRQVLVLYSQVARPQNPGVHQEVIFRASFCRFILDSNLVSIEAEDTERPTYHKSVRLFDNISKFGSGGLARFANIDHCVTLVIQLMMQINMPAALAWELFEEGLQKAERTAEVLARETQKKVKDCQEALAMDITEEAILERRMDMFGKHGSPPQLFQGPLAVWTRGLRFWINNITDSCMPENTADRIEQIVAHNQYIRDEIVEPGCLYILMKFHGLFEELFNAYCYEEKTAVKEDENGKIRNEPVSHMSFAAFFRFCLDFSVFPSLVAFEEAWQAYCKADCVQLLGTKERPVKVKQFKKAEAPSRVSAILGLRSIVNRNRKGKERESIEFDKKTETSASDQEEEEEEEQSSETESSEDEEEEEMLQIIAPRARGTTGEVISGESSRQGSRAGSGDASTQPHMRSSGHKNTLLLPVSPQRPRRGVNDEEVAAALRNHRRQSIGPGDSEATQAQIAVQQSPEKMEVQLPEIQPEAETKPVPSPKSASRSPSASGPAGARQSPRGSPRGSPRLASKNAKESKESKEGEKAEQDENHIKVPRRASAEPRPSTGNRFLSVLGALDPSKVKDLDLGSAREKENAPKKVLPRVKVTASFSWLQKPFREMTDKELKGYSLLISLDECCRDHFLNVRGLVLVGKIQRSRQGFLSYIAFMELLKKFRITHGFETSSQLQEFMQVIDPCSGGQLDPVELEKAINAVREDEARRRPNAEPRGGPWSQTLGEEARRLSSEPLEVDSSGNEVPVAFNLPAFVETLLLLGHLHMQGSGAFVKCCAASAAKATYVVNFLHHQHDRLVKLHNEQRKKATMSAAEQAATVLVRPRSPPPAAETKKEDPSKLTGSMPLNKMVGAARKVLRDAKDTKEERLHHRNAVVTAVVDVVPTQAAELPKSPATQQSSKTDEGGPLIPPSPSSRGQRTDSARTTAQQEHWPDTAAYTSVADVLTKSNQDIFKRWMEGEGKLPQLSPWFSDSNKICSKCKRQRDSQGIGNVFCHVCSCVDAKPLNETLLYPAMDRARLRRKMGSKVMAVAVARTCFFETFHGLCGSRILCLESGNKALQRHFFLDRRRRGALMCFVHPQCRNGFVGIFAKSNIVGSCQALLALGGTWLLHRQGPPRHVARAIPASVVAVAVGGAVLVGAAVTVTSCAKPPTEPTGPEPMTDVEELNARSEELRSMLPTSLEEALKDFEGDFSGPWRALGLEACDPSVTEDDIRMAYRKAVRLEHPDTSEKPDAEERFQRIRKAYALLSDEGSRELLLEAIEQEARVDLIQSFKPRKKAPALAKNGKEKSSFPWCLLLLVAVLAVLFLAVAVGLSSPDMQLRPVPKDRSWSSGHKLERLPQKWPVNRVTELWPVPLECHRRSPSAGVGYSAVVQQFVEQIKQYTEQWENKDESNNFDQRHDLELARKSVYPIVEAELRALVDDQMREELANLKILFDEVKKGRKKPPKPKKPKKPKPPKKWCAAVGMITNREDCVPDLVEQGILKKVGPSKLEDFLGEYHFLGAMQRSPQYTFCPPPSAQMIRSLLVEHCVLPLAQTDIRQKAPKGLTARSLLLYGPKGSGKSMLARAIAAETGATFFDLSPAVIEGKSTQGKTGSALLVYKVFICAQDMAPSVIYIDQVDQVFQATKKKKGADTGTAPSRIKKDLQAAINQVKRFDEANEQDRILFIGCTSRPFADGVDIAGLKDSFDEKVWVSFPEYGSRVVLWQRFMEDHGVTVDPVKLNISTLARVSEGYPAGSIKQTVDRVLTARRVQQLKNRPLKVQEFIGPLSRTPFCWKEELDQFRTFDHFITGEKAGSLWRQLLHIFRSAMISHIPEALLLAKNRLKGVAAKGVRPYTMAPRVSDELPLASLPFKRAGKQKRNVFSRPNHASCSWVEPKRPQSPELSTGLAVMLGHMMSHVHQTGKAVQAWLAMRFSTSGDTAQKSYEEIDNAPEERSRGITINASHIEYETPNRHYCHVDCPGHADYVKNMITGACQMDGGILVISSPDGPMAQTREHILLSKQVGVPKLVCFMNKVDMMDDEELLELVELETREMLSQYGFPGDDTPFIQGSALQALEAMKSNPGTKKGEDKWVDKILELMETVDDYIPTPERDTDKPFLLAVEDVFSISGRGTVCTGRVEQGIVKKGDEVEILGRGKKPQKSVITGIRMFNTDLPEGPAGYTVGVLCRGIEKDAVFRGQVICAPGATTTHTKFKANIYFAKKDEGGRNNPVMPGYMPVFYFRTCDVTGKIEGMTSSEGSEVQMAMPGDDVTCECELIAATPIEKGMRFAMREGGKTIGQGLITETM</sequence>
<dbReference type="SMART" id="SM00382">
    <property type="entry name" value="AAA"/>
    <property type="match status" value="1"/>
</dbReference>
<dbReference type="Pfam" id="PF03143">
    <property type="entry name" value="GTP_EFTU_D3"/>
    <property type="match status" value="1"/>
</dbReference>
<dbReference type="InterPro" id="IPR031157">
    <property type="entry name" value="G_TR_CS"/>
</dbReference>
<dbReference type="InterPro" id="IPR009100">
    <property type="entry name" value="AcylCoA_DH/oxidase_NM_dom_sf"/>
</dbReference>
<dbReference type="Pfam" id="PF00004">
    <property type="entry name" value="AAA"/>
    <property type="match status" value="1"/>
</dbReference>
<feature type="region of interest" description="Disordered" evidence="10">
    <location>
        <begin position="1975"/>
        <end position="1994"/>
    </location>
</feature>
<evidence type="ECO:0000313" key="16">
    <source>
        <dbReference type="EMBL" id="CAL4801760.1"/>
    </source>
</evidence>
<evidence type="ECO:0000256" key="6">
    <source>
        <dbReference type="ARBA" id="ARBA00022917"/>
    </source>
</evidence>
<evidence type="ECO:0000256" key="9">
    <source>
        <dbReference type="SAM" id="Coils"/>
    </source>
</evidence>
<feature type="compositionally biased region" description="Basic and acidic residues" evidence="10">
    <location>
        <begin position="1975"/>
        <end position="1984"/>
    </location>
</feature>
<dbReference type="InterPro" id="IPR050055">
    <property type="entry name" value="EF-Tu_GTPase"/>
</dbReference>
<reference evidence="15" key="2">
    <citation type="submission" date="2024-04" db="EMBL/GenBank/DDBJ databases">
        <authorList>
            <person name="Chen Y."/>
            <person name="Shah S."/>
            <person name="Dougan E. K."/>
            <person name="Thang M."/>
            <person name="Chan C."/>
        </authorList>
    </citation>
    <scope>NUCLEOTIDE SEQUENCE [LARGE SCALE GENOMIC DNA]</scope>
</reference>
<dbReference type="InterPro" id="IPR033720">
    <property type="entry name" value="EFTU_2"/>
</dbReference>
<dbReference type="EMBL" id="CAMXCT030006346">
    <property type="protein sequence ID" value="CAL4801760.1"/>
    <property type="molecule type" value="Genomic_DNA"/>
</dbReference>
<dbReference type="InterPro" id="IPR000795">
    <property type="entry name" value="T_Tr_GTP-bd_dom"/>
</dbReference>
<feature type="compositionally biased region" description="Polar residues" evidence="10">
    <location>
        <begin position="1725"/>
        <end position="1737"/>
    </location>
</feature>
<keyword evidence="5" id="KW-0933">Apicoplast</keyword>
<dbReference type="InterPro" id="IPR036869">
    <property type="entry name" value="J_dom_sf"/>
</dbReference>
<feature type="compositionally biased region" description="Basic and acidic residues" evidence="10">
    <location>
        <begin position="542"/>
        <end position="551"/>
    </location>
</feature>
<keyword evidence="11" id="KW-0812">Transmembrane</keyword>
<dbReference type="InterPro" id="IPR009000">
    <property type="entry name" value="Transl_B-barrel_sf"/>
</dbReference>
<dbReference type="GO" id="GO:0016627">
    <property type="term" value="F:oxidoreductase activity, acting on the CH-CH group of donors"/>
    <property type="evidence" value="ECO:0007669"/>
    <property type="project" value="InterPro"/>
</dbReference>
<dbReference type="GO" id="GO:0003924">
    <property type="term" value="F:GTPase activity"/>
    <property type="evidence" value="ECO:0007669"/>
    <property type="project" value="InterPro"/>
</dbReference>
<dbReference type="CDD" id="cd03697">
    <property type="entry name" value="EFTU_II"/>
    <property type="match status" value="1"/>
</dbReference>
<dbReference type="GO" id="GO:0016887">
    <property type="term" value="F:ATP hydrolysis activity"/>
    <property type="evidence" value="ECO:0007669"/>
    <property type="project" value="InterPro"/>
</dbReference>
<evidence type="ECO:0000313" key="15">
    <source>
        <dbReference type="EMBL" id="CAL1167823.1"/>
    </source>
</evidence>
<feature type="region of interest" description="Disordered" evidence="10">
    <location>
        <begin position="2711"/>
        <end position="2730"/>
    </location>
</feature>
<evidence type="ECO:0000259" key="13">
    <source>
        <dbReference type="PROSITE" id="PS51722"/>
    </source>
</evidence>
<keyword evidence="4 16" id="KW-0251">Elongation factor</keyword>
<feature type="coiled-coil region" evidence="9">
    <location>
        <begin position="745"/>
        <end position="772"/>
    </location>
</feature>
<feature type="compositionally biased region" description="Low complexity" evidence="10">
    <location>
        <begin position="1759"/>
        <end position="1778"/>
    </location>
</feature>
<dbReference type="SUPFAM" id="SSF50465">
    <property type="entry name" value="EF-Tu/eEF-1alpha/eIF2-gamma C-terminal domain"/>
    <property type="match status" value="1"/>
</dbReference>
<evidence type="ECO:0000256" key="1">
    <source>
        <dbReference type="ARBA" id="ARBA00004467"/>
    </source>
</evidence>
<dbReference type="PROSITE" id="PS51722">
    <property type="entry name" value="G_TR_2"/>
    <property type="match status" value="1"/>
</dbReference>
<dbReference type="InterPro" id="IPR001623">
    <property type="entry name" value="DnaJ_domain"/>
</dbReference>
<dbReference type="NCBIfam" id="NF000766">
    <property type="entry name" value="PRK00049.1"/>
    <property type="match status" value="1"/>
</dbReference>
<feature type="transmembrane region" description="Helical" evidence="11">
    <location>
        <begin position="2564"/>
        <end position="2584"/>
    </location>
</feature>
<dbReference type="InterPro" id="IPR003959">
    <property type="entry name" value="ATPase_AAA_core"/>
</dbReference>
<evidence type="ECO:0000256" key="4">
    <source>
        <dbReference type="ARBA" id="ARBA00022768"/>
    </source>
</evidence>
<dbReference type="GO" id="GO:0005525">
    <property type="term" value="F:GTP binding"/>
    <property type="evidence" value="ECO:0007669"/>
    <property type="project" value="UniProtKB-KW"/>
</dbReference>
<dbReference type="InterPro" id="IPR027417">
    <property type="entry name" value="P-loop_NTPase"/>
</dbReference>
<feature type="transmembrane region" description="Helical" evidence="11">
    <location>
        <begin position="905"/>
        <end position="922"/>
    </location>
</feature>
<dbReference type="Pfam" id="PF00226">
    <property type="entry name" value="DnaJ"/>
    <property type="match status" value="1"/>
</dbReference>
<keyword evidence="11" id="KW-0472">Membrane</keyword>
<evidence type="ECO:0000313" key="17">
    <source>
        <dbReference type="Proteomes" id="UP001152797"/>
    </source>
</evidence>
<feature type="compositionally biased region" description="Polar residues" evidence="10">
    <location>
        <begin position="135"/>
        <end position="152"/>
    </location>
</feature>
<dbReference type="InterPro" id="IPR004160">
    <property type="entry name" value="Transl_elong_EFTu/EF1A_C"/>
</dbReference>
<feature type="domain" description="Tr-type G" evidence="13">
    <location>
        <begin position="3200"/>
        <end position="3363"/>
    </location>
</feature>
<dbReference type="InterPro" id="IPR004161">
    <property type="entry name" value="EFTu-like_2"/>
</dbReference>
<dbReference type="FunFam" id="2.40.30.10:FF:000001">
    <property type="entry name" value="Elongation factor Tu"/>
    <property type="match status" value="1"/>
</dbReference>
<feature type="transmembrane region" description="Helical" evidence="11">
    <location>
        <begin position="2392"/>
        <end position="2414"/>
    </location>
</feature>
<dbReference type="Gene3D" id="3.40.50.300">
    <property type="entry name" value="P-loop containing nucleotide triphosphate hydrolases"/>
    <property type="match status" value="2"/>
</dbReference>
<dbReference type="GO" id="GO:0003746">
    <property type="term" value="F:translation elongation factor activity"/>
    <property type="evidence" value="ECO:0007669"/>
    <property type="project" value="UniProtKB-KW"/>
</dbReference>
<dbReference type="PANTHER" id="PTHR43721">
    <property type="entry name" value="ELONGATION FACTOR TU-RELATED"/>
    <property type="match status" value="1"/>
</dbReference>
<dbReference type="Pfam" id="PF03144">
    <property type="entry name" value="GTP_EFTU_D2"/>
    <property type="match status" value="1"/>
</dbReference>
<dbReference type="InterPro" id="IPR003593">
    <property type="entry name" value="AAA+_ATPase"/>
</dbReference>
<dbReference type="InterPro" id="IPR004541">
    <property type="entry name" value="Transl_elong_EFTu/EF1A_bac/org"/>
</dbReference>
<keyword evidence="3" id="KW-0547">Nucleotide-binding</keyword>
<feature type="region of interest" description="Disordered" evidence="10">
    <location>
        <begin position="508"/>
        <end position="582"/>
    </location>
</feature>
<name>A0A9P1DTB9_9DINO</name>
<comment type="similarity">
    <text evidence="2">Belongs to the TRAFAC class translation factor GTPase superfamily. Classic translation factor GTPase family. EF-Tu/EF-1A subfamily.</text>
</comment>
<feature type="compositionally biased region" description="Acidic residues" evidence="10">
    <location>
        <begin position="1618"/>
        <end position="1642"/>
    </location>
</feature>
<feature type="region of interest" description="Disordered" evidence="10">
    <location>
        <begin position="135"/>
        <end position="167"/>
    </location>
</feature>
<feature type="compositionally biased region" description="Low complexity" evidence="10">
    <location>
        <begin position="65"/>
        <end position="82"/>
    </location>
</feature>
<dbReference type="Proteomes" id="UP001152797">
    <property type="component" value="Unassembled WGS sequence"/>
</dbReference>
<dbReference type="EMBL" id="CAMXCT020006346">
    <property type="protein sequence ID" value="CAL1167823.1"/>
    <property type="molecule type" value="Genomic_DNA"/>
</dbReference>
<dbReference type="NCBIfam" id="NF009372">
    <property type="entry name" value="PRK12735.1"/>
    <property type="match status" value="1"/>
</dbReference>
<feature type="region of interest" description="Disordered" evidence="10">
    <location>
        <begin position="2158"/>
        <end position="2204"/>
    </location>
</feature>
<accession>A0A9P1DTB9</accession>
<dbReference type="PANTHER" id="PTHR43721:SF22">
    <property type="entry name" value="ELONGATION FACTOR TU, MITOCHONDRIAL"/>
    <property type="match status" value="1"/>
</dbReference>
<feature type="region of interest" description="Disordered" evidence="10">
    <location>
        <begin position="2081"/>
        <end position="2117"/>
    </location>
</feature>
<evidence type="ECO:0000313" key="14">
    <source>
        <dbReference type="EMBL" id="CAI4014448.1"/>
    </source>
</evidence>
<feature type="compositionally biased region" description="Polar residues" evidence="10">
    <location>
        <begin position="1660"/>
        <end position="1680"/>
    </location>
</feature>
<dbReference type="OrthoDB" id="2067at2759"/>
<feature type="region of interest" description="Disordered" evidence="10">
    <location>
        <begin position="61"/>
        <end position="101"/>
    </location>
</feature>